<dbReference type="InterPro" id="IPR039424">
    <property type="entry name" value="SBP_5"/>
</dbReference>
<comment type="similarity">
    <text evidence="2">Belongs to the bacterial solute-binding protein 5 family.</text>
</comment>
<dbReference type="EMBL" id="VXRG01000074">
    <property type="protein sequence ID" value="MXY93592.1"/>
    <property type="molecule type" value="Genomic_DNA"/>
</dbReference>
<dbReference type="PANTHER" id="PTHR30290">
    <property type="entry name" value="PERIPLASMIC BINDING COMPONENT OF ABC TRANSPORTER"/>
    <property type="match status" value="1"/>
</dbReference>
<keyword evidence="3" id="KW-0813">Transport</keyword>
<dbReference type="CDD" id="cd00995">
    <property type="entry name" value="PBP2_NikA_DppA_OppA_like"/>
    <property type="match status" value="1"/>
</dbReference>
<dbReference type="InterPro" id="IPR000914">
    <property type="entry name" value="SBP_5_dom"/>
</dbReference>
<comment type="subcellular location">
    <subcellularLocation>
        <location evidence="1">Cell envelope</location>
    </subcellularLocation>
</comment>
<dbReference type="PIRSF" id="PIRSF002741">
    <property type="entry name" value="MppA"/>
    <property type="match status" value="1"/>
</dbReference>
<accession>A0A6B0YV40</accession>
<dbReference type="Gene3D" id="3.90.76.10">
    <property type="entry name" value="Dipeptide-binding Protein, Domain 1"/>
    <property type="match status" value="1"/>
</dbReference>
<dbReference type="PROSITE" id="PS51257">
    <property type="entry name" value="PROKAR_LIPOPROTEIN"/>
    <property type="match status" value="1"/>
</dbReference>
<dbReference type="AlphaFoldDB" id="A0A6B0YV40"/>
<evidence type="ECO:0000256" key="2">
    <source>
        <dbReference type="ARBA" id="ARBA00005695"/>
    </source>
</evidence>
<reference evidence="7" key="1">
    <citation type="submission" date="2019-09" db="EMBL/GenBank/DDBJ databases">
        <title>Characterisation of the sponge microbiome using genome-centric metagenomics.</title>
        <authorList>
            <person name="Engelberts J.P."/>
            <person name="Robbins S.J."/>
            <person name="De Goeij J.M."/>
            <person name="Aranda M."/>
            <person name="Bell S.C."/>
            <person name="Webster N.S."/>
        </authorList>
    </citation>
    <scope>NUCLEOTIDE SEQUENCE</scope>
    <source>
        <strain evidence="7">SB0664_bin_27</strain>
    </source>
</reference>
<dbReference type="Gene3D" id="3.40.190.10">
    <property type="entry name" value="Periplasmic binding protein-like II"/>
    <property type="match status" value="1"/>
</dbReference>
<dbReference type="GO" id="GO:0030313">
    <property type="term" value="C:cell envelope"/>
    <property type="evidence" value="ECO:0007669"/>
    <property type="project" value="UniProtKB-SubCell"/>
</dbReference>
<proteinExistence type="inferred from homology"/>
<feature type="signal peptide" evidence="5">
    <location>
        <begin position="1"/>
        <end position="28"/>
    </location>
</feature>
<dbReference type="SUPFAM" id="SSF53850">
    <property type="entry name" value="Periplasmic binding protein-like II"/>
    <property type="match status" value="1"/>
</dbReference>
<dbReference type="GO" id="GO:0042597">
    <property type="term" value="C:periplasmic space"/>
    <property type="evidence" value="ECO:0007669"/>
    <property type="project" value="UniProtKB-ARBA"/>
</dbReference>
<dbReference type="PANTHER" id="PTHR30290:SF10">
    <property type="entry name" value="PERIPLASMIC OLIGOPEPTIDE-BINDING PROTEIN-RELATED"/>
    <property type="match status" value="1"/>
</dbReference>
<evidence type="ECO:0000256" key="3">
    <source>
        <dbReference type="ARBA" id="ARBA00022448"/>
    </source>
</evidence>
<feature type="chain" id="PRO_5025558550" evidence="5">
    <location>
        <begin position="29"/>
        <end position="560"/>
    </location>
</feature>
<evidence type="ECO:0000256" key="4">
    <source>
        <dbReference type="ARBA" id="ARBA00022729"/>
    </source>
</evidence>
<dbReference type="GO" id="GO:0043190">
    <property type="term" value="C:ATP-binding cassette (ABC) transporter complex"/>
    <property type="evidence" value="ECO:0007669"/>
    <property type="project" value="InterPro"/>
</dbReference>
<dbReference type="GO" id="GO:0015833">
    <property type="term" value="P:peptide transport"/>
    <property type="evidence" value="ECO:0007669"/>
    <property type="project" value="TreeGrafter"/>
</dbReference>
<dbReference type="Pfam" id="PF00496">
    <property type="entry name" value="SBP_bac_5"/>
    <property type="match status" value="1"/>
</dbReference>
<dbReference type="InterPro" id="IPR030678">
    <property type="entry name" value="Peptide/Ni-bd"/>
</dbReference>
<sequence length="560" mass="60718">MLSTRKIPKLWIVVMALMAMVLAVSACAAPAAAPAADSGEMAADSDDEMMEEMHFRATIPFFAQDWSPLRGGGWNMHYLAFWNAGPMYIDEHGELHAYVFNEWTPNEDMSQWTFKIDPDAVYSDGSSITAGDVVATWNLIAHPATTHQRVTLFMTGVVGFEDVFNGEAMTMPGVVALDDSTVQVTLEGPDPLFHKKLATNLIGPVKASVAIGEDGFEIAEWWHPKNNPVTSGPFMPDEMDLNKGVVTFVKNPNFWVAEPMLDRFTVTSIEDRTIVTTMLANGELDQGWPPNDAASQALLGADYFECGQAPGIGGFFLNPTIEPTSDLNFRKALVLAVDREQIFNLSSPDGSGWVPTGEPLRALPGADPNFVPHPFDPDAAKEAMAASAYADVADVPKMILAGVSSPGTEVLAQYMAEQWRQLFGITAIEMSPQFDSWEGPGAPALFRDGAGVRVPDAALMLLGSLHSSSNLARNIMGGYADPEVDALIEEAVTLGADDPNRIALSQQAQQLFHEQYMVIPIGTGCGGSVKGGAMPWVHGTRRNADAQFVEPWMIYIEEME</sequence>
<evidence type="ECO:0000259" key="6">
    <source>
        <dbReference type="Pfam" id="PF00496"/>
    </source>
</evidence>
<dbReference type="Gene3D" id="3.10.105.10">
    <property type="entry name" value="Dipeptide-binding Protein, Domain 3"/>
    <property type="match status" value="1"/>
</dbReference>
<gene>
    <name evidence="7" type="ORF">F4Y42_09105</name>
</gene>
<protein>
    <submittedName>
        <fullName evidence="7">ABC transporter substrate-binding protein</fullName>
    </submittedName>
</protein>
<keyword evidence="4 5" id="KW-0732">Signal</keyword>
<feature type="domain" description="Solute-binding protein family 5" evidence="6">
    <location>
        <begin position="101"/>
        <end position="427"/>
    </location>
</feature>
<evidence type="ECO:0000256" key="1">
    <source>
        <dbReference type="ARBA" id="ARBA00004196"/>
    </source>
</evidence>
<evidence type="ECO:0000313" key="7">
    <source>
        <dbReference type="EMBL" id="MXY93592.1"/>
    </source>
</evidence>
<comment type="caution">
    <text evidence="7">The sequence shown here is derived from an EMBL/GenBank/DDBJ whole genome shotgun (WGS) entry which is preliminary data.</text>
</comment>
<dbReference type="GO" id="GO:1904680">
    <property type="term" value="F:peptide transmembrane transporter activity"/>
    <property type="evidence" value="ECO:0007669"/>
    <property type="project" value="TreeGrafter"/>
</dbReference>
<name>A0A6B0YV40_9CHLR</name>
<organism evidence="7">
    <name type="scientific">Caldilineaceae bacterium SB0664_bin_27</name>
    <dbReference type="NCBI Taxonomy" id="2605260"/>
    <lineage>
        <taxon>Bacteria</taxon>
        <taxon>Bacillati</taxon>
        <taxon>Chloroflexota</taxon>
        <taxon>Caldilineae</taxon>
        <taxon>Caldilineales</taxon>
        <taxon>Caldilineaceae</taxon>
    </lineage>
</organism>
<evidence type="ECO:0000256" key="5">
    <source>
        <dbReference type="SAM" id="SignalP"/>
    </source>
</evidence>